<sequence length="162" mass="17168">MAARSLGLSAPSQLGQRAGCETGEGGNEGETRGRGRGRGARVRVQQQAANSTTVHAAPEQHQHQHQQRSTSCTGPTENYGEAGRERNSSPRRGLVDLDDRSQKGKACTGSLAGRAHDKMGGSTSSSSLKRWPRIDEVQNARYTTGPGLQGCADKAWKSPSGQ</sequence>
<proteinExistence type="predicted"/>
<evidence type="ECO:0000313" key="3">
    <source>
        <dbReference type="Proteomes" id="UP000235371"/>
    </source>
</evidence>
<feature type="compositionally biased region" description="Basic and acidic residues" evidence="1">
    <location>
        <begin position="82"/>
        <end position="102"/>
    </location>
</feature>
<accession>A0A2J6T7W1</accession>
<dbReference type="EMBL" id="KZ613817">
    <property type="protein sequence ID" value="PMD59104.1"/>
    <property type="molecule type" value="Genomic_DNA"/>
</dbReference>
<feature type="compositionally biased region" description="Polar residues" evidence="1">
    <location>
        <begin position="44"/>
        <end position="54"/>
    </location>
</feature>
<dbReference type="Proteomes" id="UP000235371">
    <property type="component" value="Unassembled WGS sequence"/>
</dbReference>
<evidence type="ECO:0000256" key="1">
    <source>
        <dbReference type="SAM" id="MobiDB-lite"/>
    </source>
</evidence>
<dbReference type="GeneID" id="36591334"/>
<feature type="region of interest" description="Disordered" evidence="1">
    <location>
        <begin position="1"/>
        <end position="162"/>
    </location>
</feature>
<keyword evidence="3" id="KW-1185">Reference proteome</keyword>
<dbReference type="InParanoid" id="A0A2J6T7W1"/>
<dbReference type="AlphaFoldDB" id="A0A2J6T7W1"/>
<name>A0A2J6T7W1_9HELO</name>
<dbReference type="RefSeq" id="XP_024736008.1">
    <property type="nucleotide sequence ID" value="XM_024883257.1"/>
</dbReference>
<organism evidence="2 3">
    <name type="scientific">Hyaloscypha bicolor E</name>
    <dbReference type="NCBI Taxonomy" id="1095630"/>
    <lineage>
        <taxon>Eukaryota</taxon>
        <taxon>Fungi</taxon>
        <taxon>Dikarya</taxon>
        <taxon>Ascomycota</taxon>
        <taxon>Pezizomycotina</taxon>
        <taxon>Leotiomycetes</taxon>
        <taxon>Helotiales</taxon>
        <taxon>Hyaloscyphaceae</taxon>
        <taxon>Hyaloscypha</taxon>
        <taxon>Hyaloscypha bicolor</taxon>
    </lineage>
</organism>
<evidence type="ECO:0000313" key="2">
    <source>
        <dbReference type="EMBL" id="PMD59104.1"/>
    </source>
</evidence>
<reference evidence="2 3" key="1">
    <citation type="submission" date="2016-04" db="EMBL/GenBank/DDBJ databases">
        <title>A degradative enzymes factory behind the ericoid mycorrhizal symbiosis.</title>
        <authorList>
            <consortium name="DOE Joint Genome Institute"/>
            <person name="Martino E."/>
            <person name="Morin E."/>
            <person name="Grelet G."/>
            <person name="Kuo A."/>
            <person name="Kohler A."/>
            <person name="Daghino S."/>
            <person name="Barry K."/>
            <person name="Choi C."/>
            <person name="Cichocki N."/>
            <person name="Clum A."/>
            <person name="Copeland A."/>
            <person name="Hainaut M."/>
            <person name="Haridas S."/>
            <person name="Labutti K."/>
            <person name="Lindquist E."/>
            <person name="Lipzen A."/>
            <person name="Khouja H.-R."/>
            <person name="Murat C."/>
            <person name="Ohm R."/>
            <person name="Olson A."/>
            <person name="Spatafora J."/>
            <person name="Veneault-Fourrey C."/>
            <person name="Henrissat B."/>
            <person name="Grigoriev I."/>
            <person name="Martin F."/>
            <person name="Perotto S."/>
        </authorList>
    </citation>
    <scope>NUCLEOTIDE SEQUENCE [LARGE SCALE GENOMIC DNA]</scope>
    <source>
        <strain evidence="2 3">E</strain>
    </source>
</reference>
<protein>
    <submittedName>
        <fullName evidence="2">Uncharacterized protein</fullName>
    </submittedName>
</protein>
<gene>
    <name evidence="2" type="ORF">K444DRAFT_630728</name>
</gene>